<evidence type="ECO:0000313" key="4">
    <source>
        <dbReference type="EMBL" id="ALS04996.1"/>
    </source>
</evidence>
<protein>
    <submittedName>
        <fullName evidence="4">Mitochondrial cytochrome c oxidase subunit 5B</fullName>
    </submittedName>
</protein>
<accession>A0A0U2TI31</accession>
<keyword evidence="1 3" id="KW-0479">Metal-binding</keyword>
<feature type="binding site" evidence="3">
    <location>
        <position position="116"/>
    </location>
    <ligand>
        <name>Zn(2+)</name>
        <dbReference type="ChEBI" id="CHEBI:29105"/>
    </ligand>
</feature>
<sequence>MASLLSRSVYQMSSTLTRCTSSRLVHLSAVRSADQVMPDPVEHATGLEKYELLAKQAGNEDPFFLKAVARAKGTKNEPTVINAMDNHRMVGCVCAEEDTNIKWMWLCEGTPKRCECGYWFELKAHPAPDKYALPL</sequence>
<organism evidence="4">
    <name type="scientific">Calanus sinicus</name>
    <name type="common">Copepod</name>
    <dbReference type="NCBI Taxonomy" id="114070"/>
    <lineage>
        <taxon>Eukaryota</taxon>
        <taxon>Metazoa</taxon>
        <taxon>Ecdysozoa</taxon>
        <taxon>Arthropoda</taxon>
        <taxon>Crustacea</taxon>
        <taxon>Multicrustacea</taxon>
        <taxon>Hexanauplia</taxon>
        <taxon>Copepoda</taxon>
        <taxon>Calanoida</taxon>
        <taxon>Calanidae</taxon>
        <taxon>Calanus</taxon>
    </lineage>
</organism>
<dbReference type="GO" id="GO:0046872">
    <property type="term" value="F:metal ion binding"/>
    <property type="evidence" value="ECO:0007669"/>
    <property type="project" value="UniProtKB-KW"/>
</dbReference>
<dbReference type="EMBL" id="KT755162">
    <property type="protein sequence ID" value="ALS04996.1"/>
    <property type="molecule type" value="mRNA"/>
</dbReference>
<name>A0A0U2TI31_CALSV</name>
<evidence type="ECO:0000256" key="1">
    <source>
        <dbReference type="ARBA" id="ARBA00022723"/>
    </source>
</evidence>
<dbReference type="Gene3D" id="2.60.11.10">
    <property type="entry name" value="Cytochrome c oxidase, subunit Vb"/>
    <property type="match status" value="1"/>
</dbReference>
<dbReference type="Pfam" id="PF01215">
    <property type="entry name" value="COX5B"/>
    <property type="match status" value="1"/>
</dbReference>
<feature type="binding site" evidence="3">
    <location>
        <position position="92"/>
    </location>
    <ligand>
        <name>Zn(2+)</name>
        <dbReference type="ChEBI" id="CHEBI:29105"/>
    </ligand>
</feature>
<dbReference type="AlphaFoldDB" id="A0A0U2TI31"/>
<dbReference type="CDD" id="cd00924">
    <property type="entry name" value="Cyt_c_Oxidase_Vb"/>
    <property type="match status" value="1"/>
</dbReference>
<evidence type="ECO:0000256" key="3">
    <source>
        <dbReference type="PIRSR" id="PIRSR602124-1"/>
    </source>
</evidence>
<dbReference type="InterPro" id="IPR036972">
    <property type="entry name" value="Cyt_c_oxidase_su5b_sf"/>
</dbReference>
<reference evidence="4" key="1">
    <citation type="journal article" date="2015" name="Sci. Rep.">
        <title>Spliced leader RNA trans-splicing discovered in copepods.</title>
        <authorList>
            <person name="Yang F."/>
            <person name="Xu D."/>
            <person name="Zhuang Y."/>
            <person name="Yi X."/>
            <person name="Huang Y."/>
            <person name="Chen H."/>
            <person name="Lin S."/>
            <person name="Campbell D.A."/>
            <person name="Sturm N.R."/>
            <person name="Liu G."/>
            <person name="Zhang H."/>
        </authorList>
    </citation>
    <scope>NUCLEOTIDE SEQUENCE</scope>
</reference>
<dbReference type="SUPFAM" id="SSF57802">
    <property type="entry name" value="Rubredoxin-like"/>
    <property type="match status" value="1"/>
</dbReference>
<dbReference type="PANTHER" id="PTHR10122">
    <property type="entry name" value="CYTOCHROME C OXIDASE SUBUNIT 5B, MITOCHONDRIAL"/>
    <property type="match status" value="1"/>
</dbReference>
<dbReference type="PANTHER" id="PTHR10122:SF0">
    <property type="entry name" value="CYTOCHROME C OXIDASE SUBUNIT 5B, ISOFORM A-RELATED"/>
    <property type="match status" value="1"/>
</dbReference>
<dbReference type="GO" id="GO:0005740">
    <property type="term" value="C:mitochondrial envelope"/>
    <property type="evidence" value="ECO:0007669"/>
    <property type="project" value="InterPro"/>
</dbReference>
<dbReference type="InterPro" id="IPR002124">
    <property type="entry name" value="Cyt_c_oxidase_su5b"/>
</dbReference>
<feature type="binding site" evidence="3">
    <location>
        <position position="114"/>
    </location>
    <ligand>
        <name>Zn(2+)</name>
        <dbReference type="ChEBI" id="CHEBI:29105"/>
    </ligand>
</feature>
<proteinExistence type="evidence at transcript level"/>
<feature type="binding site" evidence="3">
    <location>
        <position position="94"/>
    </location>
    <ligand>
        <name>Zn(2+)</name>
        <dbReference type="ChEBI" id="CHEBI:29105"/>
    </ligand>
</feature>
<dbReference type="PROSITE" id="PS51359">
    <property type="entry name" value="COX5B_2"/>
    <property type="match status" value="1"/>
</dbReference>
<dbReference type="GO" id="GO:0006123">
    <property type="term" value="P:mitochondrial electron transport, cytochrome c to oxygen"/>
    <property type="evidence" value="ECO:0007669"/>
    <property type="project" value="InterPro"/>
</dbReference>
<dbReference type="FunFam" id="2.60.11.10:FF:000004">
    <property type="entry name" value="Cytochrome c oxidase subunit 5B"/>
    <property type="match status" value="1"/>
</dbReference>
<keyword evidence="2 3" id="KW-0862">Zinc</keyword>
<dbReference type="GO" id="GO:0045277">
    <property type="term" value="C:respiratory chain complex IV"/>
    <property type="evidence" value="ECO:0007669"/>
    <property type="project" value="InterPro"/>
</dbReference>
<evidence type="ECO:0000256" key="2">
    <source>
        <dbReference type="ARBA" id="ARBA00022833"/>
    </source>
</evidence>